<dbReference type="RefSeq" id="WP_082649601.1">
    <property type="nucleotide sequence ID" value="NZ_CYSR01000040.1"/>
</dbReference>
<dbReference type="InterPro" id="IPR021323">
    <property type="entry name" value="DUF2927"/>
</dbReference>
<gene>
    <name evidence="2" type="ORF">PHA8399_04243</name>
</gene>
<evidence type="ECO:0000313" key="3">
    <source>
        <dbReference type="Proteomes" id="UP000051326"/>
    </source>
</evidence>
<sequence>MPADAAPVSHLPACRLGLRLLRGAAAAAALLALAACAVPSARVEAPTRAAAAPAALPPVKVFPARWPQPPQRSNADIARDFLDLHFRLEGGSTLPQFTRFEGPITLRVTGSPAPGFSRDLNALLARLRDEAGIPVRRVSGDSASITIQSVSRAEIRRALPKAACFVVPNVSSLAEYRRNRRSARTNWSLLRSRERLAVFIPNDVSPQEVRDCLHEELAQALGPLNDLYRLPDSIFNDDNVHAVLTGFDMLILRATYAPELRTGMSRAEVAERLPAVLARLNPGGAGTAAVWLPETPRAWITAYEQALGPSASLRERLRAANRAAEIARSLGWQDHRRALSHYTLGRMLHVREPELALRHFHTAMSYLRGLPGTRMHQAKLTVQLAAYEIATGNGAAALARLGPAADTAAAHENAALLSTLLMLQAEALELEGRSVEARRVRLDSLGWARYGFGPDWVVEARLEEIAALRPSAP</sequence>
<protein>
    <recommendedName>
        <fullName evidence="4">ATP-dependent transcriptional regulator</fullName>
    </recommendedName>
</protein>
<keyword evidence="1" id="KW-0732">Signal</keyword>
<accession>A0A0N7M5C9</accession>
<dbReference type="Pfam" id="PF11150">
    <property type="entry name" value="DUF2927"/>
    <property type="match status" value="1"/>
</dbReference>
<reference evidence="2 3" key="1">
    <citation type="submission" date="2015-09" db="EMBL/GenBank/DDBJ databases">
        <authorList>
            <consortium name="Swine Surveillance"/>
        </authorList>
    </citation>
    <scope>NUCLEOTIDE SEQUENCE [LARGE SCALE GENOMIC DNA]</scope>
    <source>
        <strain evidence="2 3">CECT 8399</strain>
    </source>
</reference>
<dbReference type="Proteomes" id="UP000051326">
    <property type="component" value="Unassembled WGS sequence"/>
</dbReference>
<organism evidence="2 3">
    <name type="scientific">Leisingera aquaemixtae</name>
    <dbReference type="NCBI Taxonomy" id="1396826"/>
    <lineage>
        <taxon>Bacteria</taxon>
        <taxon>Pseudomonadati</taxon>
        <taxon>Pseudomonadota</taxon>
        <taxon>Alphaproteobacteria</taxon>
        <taxon>Rhodobacterales</taxon>
        <taxon>Roseobacteraceae</taxon>
        <taxon>Leisingera</taxon>
    </lineage>
</organism>
<dbReference type="EMBL" id="CYSR01000040">
    <property type="protein sequence ID" value="CUI02082.1"/>
    <property type="molecule type" value="Genomic_DNA"/>
</dbReference>
<feature type="chain" id="PRO_5006015896" description="ATP-dependent transcriptional regulator" evidence="1">
    <location>
        <begin position="38"/>
        <end position="473"/>
    </location>
</feature>
<evidence type="ECO:0000256" key="1">
    <source>
        <dbReference type="SAM" id="SignalP"/>
    </source>
</evidence>
<evidence type="ECO:0008006" key="4">
    <source>
        <dbReference type="Google" id="ProtNLM"/>
    </source>
</evidence>
<feature type="signal peptide" evidence="1">
    <location>
        <begin position="1"/>
        <end position="37"/>
    </location>
</feature>
<name>A0A0N7M5C9_9RHOB</name>
<dbReference type="AlphaFoldDB" id="A0A0N7M5C9"/>
<dbReference type="STRING" id="1396826.PHA8399_04243"/>
<proteinExistence type="predicted"/>
<evidence type="ECO:0000313" key="2">
    <source>
        <dbReference type="EMBL" id="CUI02082.1"/>
    </source>
</evidence>